<dbReference type="SUPFAM" id="SSF51905">
    <property type="entry name" value="FAD/NAD(P)-binding domain"/>
    <property type="match status" value="1"/>
</dbReference>
<keyword evidence="2" id="KW-0285">Flavoprotein</keyword>
<feature type="domain" description="FAD/NAD(P)-binding" evidence="6">
    <location>
        <begin position="24"/>
        <end position="314"/>
    </location>
</feature>
<proteinExistence type="inferred from homology"/>
<evidence type="ECO:0000256" key="1">
    <source>
        <dbReference type="ARBA" id="ARBA00006442"/>
    </source>
</evidence>
<evidence type="ECO:0000313" key="7">
    <source>
        <dbReference type="EMBL" id="GMI42179.1"/>
    </source>
</evidence>
<comment type="caution">
    <text evidence="7">The sequence shown here is derived from an EMBL/GenBank/DDBJ whole genome shotgun (WGS) entry which is preliminary data.</text>
</comment>
<name>A0ABQ6N841_9STRA</name>
<evidence type="ECO:0000256" key="4">
    <source>
        <dbReference type="ARBA" id="ARBA00023002"/>
    </source>
</evidence>
<evidence type="ECO:0000259" key="6">
    <source>
        <dbReference type="Pfam" id="PF07992"/>
    </source>
</evidence>
<sequence length="444" mass="47075">MEYGARSKTPKVKKGESFSSGSSSTVIIGHGLAGRETAKMLLASKADTSITVIEANDYYESDICGPKSLSSPSLYTKNFSAPQYQLAIEGVEYVTAKVLDITKKEGGDGYSVKTSTGASIPATAVVVCTGFSSGLIKPAVGSLWEDRKKELDEHRKAIAAADNVIIAGGGAVGVDINGEVLGMLKPAGRITHVVTDTVLMTPRHSEEERRLVTERIEGFPNVDVLFSDRVVEGGGKDAVFEEKKKYKLKSGKEVVADVYIPAFAVFDRAEFLRSTEGALAPNGRVAVNKETLMSDKLFNVYAVGGCADNGEMSSIPKIEAQAASVVKNLAHTLAGGEPKHKHREGLPWMQAEVMVPHGDWGMVAVDGVPAVGKACLRCLGFPLPCLLGPCVAVCGVCGTSCKRPVGSGPGGFWQFALNMGPFGPVLGKADKKRQPPAQNEMKRE</sequence>
<evidence type="ECO:0000313" key="8">
    <source>
        <dbReference type="Proteomes" id="UP001165060"/>
    </source>
</evidence>
<evidence type="ECO:0000256" key="3">
    <source>
        <dbReference type="ARBA" id="ARBA00022827"/>
    </source>
</evidence>
<dbReference type="Proteomes" id="UP001165060">
    <property type="component" value="Unassembled WGS sequence"/>
</dbReference>
<gene>
    <name evidence="7" type="ORF">TeGR_g14983</name>
</gene>
<keyword evidence="4" id="KW-0560">Oxidoreductase</keyword>
<dbReference type="PANTHER" id="PTHR43735">
    <property type="entry name" value="APOPTOSIS-INDUCING FACTOR 1"/>
    <property type="match status" value="1"/>
</dbReference>
<protein>
    <recommendedName>
        <fullName evidence="6">FAD/NAD(P)-binding domain-containing protein</fullName>
    </recommendedName>
</protein>
<dbReference type="Pfam" id="PF07992">
    <property type="entry name" value="Pyr_redox_2"/>
    <property type="match status" value="1"/>
</dbReference>
<keyword evidence="8" id="KW-1185">Reference proteome</keyword>
<comment type="similarity">
    <text evidence="1">Belongs to the FAD-dependent oxidoreductase family.</text>
</comment>
<dbReference type="InterPro" id="IPR036188">
    <property type="entry name" value="FAD/NAD-bd_sf"/>
</dbReference>
<dbReference type="PANTHER" id="PTHR43735:SF3">
    <property type="entry name" value="FERROPTOSIS SUPPRESSOR PROTEIN 1"/>
    <property type="match status" value="1"/>
</dbReference>
<dbReference type="EMBL" id="BRYB01001053">
    <property type="protein sequence ID" value="GMI42179.1"/>
    <property type="molecule type" value="Genomic_DNA"/>
</dbReference>
<accession>A0ABQ6N841</accession>
<dbReference type="Gene3D" id="3.50.50.60">
    <property type="entry name" value="FAD/NAD(P)-binding domain"/>
    <property type="match status" value="3"/>
</dbReference>
<dbReference type="InterPro" id="IPR023753">
    <property type="entry name" value="FAD/NAD-binding_dom"/>
</dbReference>
<evidence type="ECO:0000256" key="5">
    <source>
        <dbReference type="SAM" id="MobiDB-lite"/>
    </source>
</evidence>
<keyword evidence="3" id="KW-0274">FAD</keyword>
<organism evidence="7 8">
    <name type="scientific">Tetraparma gracilis</name>
    <dbReference type="NCBI Taxonomy" id="2962635"/>
    <lineage>
        <taxon>Eukaryota</taxon>
        <taxon>Sar</taxon>
        <taxon>Stramenopiles</taxon>
        <taxon>Ochrophyta</taxon>
        <taxon>Bolidophyceae</taxon>
        <taxon>Parmales</taxon>
        <taxon>Triparmaceae</taxon>
        <taxon>Tetraparma</taxon>
    </lineage>
</organism>
<feature type="region of interest" description="Disordered" evidence="5">
    <location>
        <begin position="1"/>
        <end position="24"/>
    </location>
</feature>
<reference evidence="7 8" key="1">
    <citation type="journal article" date="2023" name="Commun. Biol.">
        <title>Genome analysis of Parmales, the sister group of diatoms, reveals the evolutionary specialization of diatoms from phago-mixotrophs to photoautotrophs.</title>
        <authorList>
            <person name="Ban H."/>
            <person name="Sato S."/>
            <person name="Yoshikawa S."/>
            <person name="Yamada K."/>
            <person name="Nakamura Y."/>
            <person name="Ichinomiya M."/>
            <person name="Sato N."/>
            <person name="Blanc-Mathieu R."/>
            <person name="Endo H."/>
            <person name="Kuwata A."/>
            <person name="Ogata H."/>
        </authorList>
    </citation>
    <scope>NUCLEOTIDE SEQUENCE [LARGE SCALE GENOMIC DNA]</scope>
</reference>
<evidence type="ECO:0000256" key="2">
    <source>
        <dbReference type="ARBA" id="ARBA00022630"/>
    </source>
</evidence>